<protein>
    <submittedName>
        <fullName evidence="1">Uncharacterized protein</fullName>
    </submittedName>
</protein>
<evidence type="ECO:0000313" key="2">
    <source>
        <dbReference type="Proteomes" id="UP001619887"/>
    </source>
</evidence>
<dbReference type="AlphaFoldDB" id="A0ABD2HP41"/>
<organism evidence="1 2">
    <name type="scientific">Pagothenia borchgrevinki</name>
    <name type="common">Bald rockcod</name>
    <name type="synonym">Trematomus borchgrevinki</name>
    <dbReference type="NCBI Taxonomy" id="8213"/>
    <lineage>
        <taxon>Eukaryota</taxon>
        <taxon>Metazoa</taxon>
        <taxon>Chordata</taxon>
        <taxon>Craniata</taxon>
        <taxon>Vertebrata</taxon>
        <taxon>Euteleostomi</taxon>
        <taxon>Actinopterygii</taxon>
        <taxon>Neopterygii</taxon>
        <taxon>Teleostei</taxon>
        <taxon>Neoteleostei</taxon>
        <taxon>Acanthomorphata</taxon>
        <taxon>Eupercaria</taxon>
        <taxon>Perciformes</taxon>
        <taxon>Notothenioidei</taxon>
        <taxon>Nototheniidae</taxon>
        <taxon>Pagothenia</taxon>
    </lineage>
</organism>
<reference evidence="1 2" key="1">
    <citation type="journal article" date="2022" name="G3 (Bethesda)">
        <title>Evaluating Illumina-, Nanopore-, and PacBio-based genome assembly strategies with the bald notothen, Trematomus borchgrevinki.</title>
        <authorList>
            <person name="Rayamajhi N."/>
            <person name="Cheng C.C."/>
            <person name="Catchen J.M."/>
        </authorList>
    </citation>
    <scope>NUCLEOTIDE SEQUENCE [LARGE SCALE GENOMIC DNA]</scope>
    <source>
        <strain evidence="1">AGRC-2024</strain>
    </source>
</reference>
<name>A0ABD2HP41_PAGBO</name>
<keyword evidence="2" id="KW-1185">Reference proteome</keyword>
<accession>A0ABD2HP41</accession>
<gene>
    <name evidence="1" type="ORF">OYC64_017267</name>
</gene>
<reference evidence="1 2" key="2">
    <citation type="journal article" date="2024" name="G3 (Bethesda)">
        <title>The genome of the cryopelagic Antarctic bald notothen, Trematomus borchgrevinki.</title>
        <authorList>
            <person name="Rayamajhi N."/>
            <person name="Rivera-Colon A.G."/>
            <person name="Minhas B.F."/>
            <person name="Cheng C.C."/>
            <person name="Catchen J.M."/>
        </authorList>
    </citation>
    <scope>NUCLEOTIDE SEQUENCE [LARGE SCALE GENOMIC DNA]</scope>
    <source>
        <strain evidence="1">AGRC-2024</strain>
    </source>
</reference>
<dbReference type="EMBL" id="JBIYXZ010002068">
    <property type="protein sequence ID" value="KAL3067505.1"/>
    <property type="molecule type" value="Genomic_DNA"/>
</dbReference>
<sequence>MASLTGYGPRRDHGSRWNRLCFDGDEKNYELWETTFLGHLRLLGLKAAILEEPGEDDEADDQKNEEAYAELMQVLDDKSLSLIMREAADNGRKALQILRDHYAGKGKPRGISL</sequence>
<evidence type="ECO:0000313" key="1">
    <source>
        <dbReference type="EMBL" id="KAL3067505.1"/>
    </source>
</evidence>
<proteinExistence type="predicted"/>
<comment type="caution">
    <text evidence="1">The sequence shown here is derived from an EMBL/GenBank/DDBJ whole genome shotgun (WGS) entry which is preliminary data.</text>
</comment>
<dbReference type="Proteomes" id="UP001619887">
    <property type="component" value="Unassembled WGS sequence"/>
</dbReference>